<evidence type="ECO:0000313" key="3">
    <source>
        <dbReference type="Proteomes" id="UP001501169"/>
    </source>
</evidence>
<protein>
    <submittedName>
        <fullName evidence="2">Uncharacterized protein</fullName>
    </submittedName>
</protein>
<evidence type="ECO:0000256" key="1">
    <source>
        <dbReference type="SAM" id="Phobius"/>
    </source>
</evidence>
<dbReference type="RefSeq" id="WP_226767875.1">
    <property type="nucleotide sequence ID" value="NZ_BAAAEO010000005.1"/>
</dbReference>
<proteinExistence type="predicted"/>
<keyword evidence="1" id="KW-0472">Membrane</keyword>
<keyword evidence="3" id="KW-1185">Reference proteome</keyword>
<feature type="transmembrane region" description="Helical" evidence="1">
    <location>
        <begin position="31"/>
        <end position="52"/>
    </location>
</feature>
<gene>
    <name evidence="2" type="ORF">GCM10009098_32360</name>
</gene>
<accession>A0ABP3P7D5</accession>
<keyword evidence="1" id="KW-1133">Transmembrane helix</keyword>
<feature type="transmembrane region" description="Helical" evidence="1">
    <location>
        <begin position="73"/>
        <end position="96"/>
    </location>
</feature>
<name>A0ABP3P7D5_9GAMM</name>
<organism evidence="2 3">
    <name type="scientific">Rheinheimera aquimaris</name>
    <dbReference type="NCBI Taxonomy" id="412437"/>
    <lineage>
        <taxon>Bacteria</taxon>
        <taxon>Pseudomonadati</taxon>
        <taxon>Pseudomonadota</taxon>
        <taxon>Gammaproteobacteria</taxon>
        <taxon>Chromatiales</taxon>
        <taxon>Chromatiaceae</taxon>
        <taxon>Rheinheimera</taxon>
    </lineage>
</organism>
<reference evidence="3" key="1">
    <citation type="journal article" date="2019" name="Int. J. Syst. Evol. Microbiol.">
        <title>The Global Catalogue of Microorganisms (GCM) 10K type strain sequencing project: providing services to taxonomists for standard genome sequencing and annotation.</title>
        <authorList>
            <consortium name="The Broad Institute Genomics Platform"/>
            <consortium name="The Broad Institute Genome Sequencing Center for Infectious Disease"/>
            <person name="Wu L."/>
            <person name="Ma J."/>
        </authorList>
    </citation>
    <scope>NUCLEOTIDE SEQUENCE [LARGE SCALE GENOMIC DNA]</scope>
    <source>
        <strain evidence="3">JCM 14331</strain>
    </source>
</reference>
<feature type="transmembrane region" description="Helical" evidence="1">
    <location>
        <begin position="102"/>
        <end position="125"/>
    </location>
</feature>
<dbReference type="EMBL" id="BAAAEO010000005">
    <property type="protein sequence ID" value="GAA0561776.1"/>
    <property type="molecule type" value="Genomic_DNA"/>
</dbReference>
<keyword evidence="1" id="KW-0812">Transmembrane</keyword>
<dbReference type="Proteomes" id="UP001501169">
    <property type="component" value="Unassembled WGS sequence"/>
</dbReference>
<sequence>MGIILLPAFAFYVAAAIFGGIRSYELIKSQSFGLDVWLLLASIVICLIVPTLQIYFRFKSATSLWVFDVPTSLLFNIITAGFIILSFAILHLHFVIELSLPAPVTAVATGIILGVAAGTLLNLIFVEQLLGLDKLPQTH</sequence>
<evidence type="ECO:0000313" key="2">
    <source>
        <dbReference type="EMBL" id="GAA0561776.1"/>
    </source>
</evidence>
<comment type="caution">
    <text evidence="2">The sequence shown here is derived from an EMBL/GenBank/DDBJ whole genome shotgun (WGS) entry which is preliminary data.</text>
</comment>